<feature type="transmembrane region" description="Helical" evidence="8">
    <location>
        <begin position="344"/>
        <end position="367"/>
    </location>
</feature>
<feature type="transmembrane region" description="Helical" evidence="8">
    <location>
        <begin position="82"/>
        <end position="105"/>
    </location>
</feature>
<feature type="transmembrane region" description="Helical" evidence="8">
    <location>
        <begin position="51"/>
        <end position="70"/>
    </location>
</feature>
<evidence type="ECO:0000256" key="4">
    <source>
        <dbReference type="ARBA" id="ARBA00022989"/>
    </source>
</evidence>
<gene>
    <name evidence="9" type="ORF">MCOS_LOCUS8115</name>
</gene>
<feature type="transmembrane region" description="Helical" evidence="8">
    <location>
        <begin position="387"/>
        <end position="404"/>
    </location>
</feature>
<keyword evidence="4 8" id="KW-1133">Transmembrane helix</keyword>
<proteinExistence type="inferred from homology"/>
<dbReference type="GO" id="GO:0005412">
    <property type="term" value="F:D-glucose:sodium symporter activity"/>
    <property type="evidence" value="ECO:0007669"/>
    <property type="project" value="TreeGrafter"/>
</dbReference>
<evidence type="ECO:0000256" key="2">
    <source>
        <dbReference type="ARBA" id="ARBA00006434"/>
    </source>
</evidence>
<dbReference type="AlphaFoldDB" id="A0A0R3UKJ0"/>
<accession>A0A0R3UKJ0</accession>
<evidence type="ECO:0000256" key="3">
    <source>
        <dbReference type="ARBA" id="ARBA00022692"/>
    </source>
</evidence>
<evidence type="ECO:0000256" key="1">
    <source>
        <dbReference type="ARBA" id="ARBA00004141"/>
    </source>
</evidence>
<dbReference type="Proteomes" id="UP000267029">
    <property type="component" value="Unassembled WGS sequence"/>
</dbReference>
<keyword evidence="3 8" id="KW-0812">Transmembrane</keyword>
<comment type="similarity">
    <text evidence="2 6">Belongs to the sodium:solute symporter (SSF) (TC 2.A.21) family.</text>
</comment>
<evidence type="ECO:0000256" key="8">
    <source>
        <dbReference type="SAM" id="Phobius"/>
    </source>
</evidence>
<dbReference type="Pfam" id="PF00474">
    <property type="entry name" value="SSF"/>
    <property type="match status" value="1"/>
</dbReference>
<protein>
    <submittedName>
        <fullName evidence="9">Uncharacterized protein</fullName>
    </submittedName>
</protein>
<organism evidence="9 10">
    <name type="scientific">Mesocestoides corti</name>
    <name type="common">Flatworm</name>
    <dbReference type="NCBI Taxonomy" id="53468"/>
    <lineage>
        <taxon>Eukaryota</taxon>
        <taxon>Metazoa</taxon>
        <taxon>Spiralia</taxon>
        <taxon>Lophotrochozoa</taxon>
        <taxon>Platyhelminthes</taxon>
        <taxon>Cestoda</taxon>
        <taxon>Eucestoda</taxon>
        <taxon>Cyclophyllidea</taxon>
        <taxon>Mesocestoididae</taxon>
        <taxon>Mesocestoides</taxon>
    </lineage>
</organism>
<keyword evidence="10" id="KW-1185">Reference proteome</keyword>
<feature type="transmembrane region" description="Helical" evidence="8">
    <location>
        <begin position="12"/>
        <end position="39"/>
    </location>
</feature>
<feature type="transmembrane region" description="Helical" evidence="8">
    <location>
        <begin position="112"/>
        <end position="135"/>
    </location>
</feature>
<feature type="region of interest" description="Disordered" evidence="7">
    <location>
        <begin position="195"/>
        <end position="268"/>
    </location>
</feature>
<dbReference type="STRING" id="53468.A0A0R3UKJ0"/>
<evidence type="ECO:0000313" key="9">
    <source>
        <dbReference type="EMBL" id="VDD82112.1"/>
    </source>
</evidence>
<evidence type="ECO:0000256" key="6">
    <source>
        <dbReference type="RuleBase" id="RU362091"/>
    </source>
</evidence>
<dbReference type="Gene3D" id="1.20.1730.10">
    <property type="entry name" value="Sodium/glucose cotransporter"/>
    <property type="match status" value="1"/>
</dbReference>
<dbReference type="InterPro" id="IPR038377">
    <property type="entry name" value="Na/Glc_symporter_sf"/>
</dbReference>
<dbReference type="PANTHER" id="PTHR11819">
    <property type="entry name" value="SOLUTE CARRIER FAMILY 5"/>
    <property type="match status" value="1"/>
</dbReference>
<feature type="transmembrane region" description="Helical" evidence="8">
    <location>
        <begin position="155"/>
        <end position="176"/>
    </location>
</feature>
<sequence length="405" mass="44227">MSLCTGLRGLMLAVMLAALMSDLTSIFNSSSTLFTVDLYTHFRRQAKNRELMIVGRVFVLVMVGLSILWVPVIQSMQGGQLYIYIQSVSGFLSPPIAAVYLMALLWKRNNELGAFTGLIYGFLIGITRMVLSFVYPDPICGEPDTRPWIVSQVHYMYFAMFSFFSTAAVMGLVSLCSSPPTEEQVRGLTFWTRKDATSSSPTDHVVPISEEIKLDPVDDSRDKTGEERAQGGESEKDAGLTKRSDLDKNFDERTSTITQSDASEDASVVDGQVSEGQGLCVSCLHVSGHMCQWFWGCTDQPCPEDVQCCCCLKKKGSNDQGTGVETEPLRIVPISLYQTRSAKIGLTIGLVVIITTTVFLFCFFSLYFGPITRGPLTVVGSTTSANISGAISDLMAFGIIANLTG</sequence>
<name>A0A0R3UKJ0_MESCO</name>
<dbReference type="InterPro" id="IPR001734">
    <property type="entry name" value="Na/solute_symporter"/>
</dbReference>
<dbReference type="PROSITE" id="PS50283">
    <property type="entry name" value="NA_SOLUT_SYMP_3"/>
    <property type="match status" value="1"/>
</dbReference>
<dbReference type="GO" id="GO:0005886">
    <property type="term" value="C:plasma membrane"/>
    <property type="evidence" value="ECO:0007669"/>
    <property type="project" value="TreeGrafter"/>
</dbReference>
<evidence type="ECO:0000256" key="5">
    <source>
        <dbReference type="ARBA" id="ARBA00023136"/>
    </source>
</evidence>
<reference evidence="9 10" key="1">
    <citation type="submission" date="2018-10" db="EMBL/GenBank/DDBJ databases">
        <authorList>
            <consortium name="Pathogen Informatics"/>
        </authorList>
    </citation>
    <scope>NUCLEOTIDE SEQUENCE [LARGE SCALE GENOMIC DNA]</scope>
</reference>
<dbReference type="PANTHER" id="PTHR11819:SF150">
    <property type="entry name" value="SODIUM_MYO-INOSITOL COTRANSPORTER"/>
    <property type="match status" value="1"/>
</dbReference>
<evidence type="ECO:0000256" key="7">
    <source>
        <dbReference type="SAM" id="MobiDB-lite"/>
    </source>
</evidence>
<comment type="subcellular location">
    <subcellularLocation>
        <location evidence="1">Membrane</location>
        <topology evidence="1">Multi-pass membrane protein</topology>
    </subcellularLocation>
</comment>
<evidence type="ECO:0000313" key="10">
    <source>
        <dbReference type="Proteomes" id="UP000267029"/>
    </source>
</evidence>
<feature type="compositionally biased region" description="Basic and acidic residues" evidence="7">
    <location>
        <begin position="210"/>
        <end position="254"/>
    </location>
</feature>
<keyword evidence="5 8" id="KW-0472">Membrane</keyword>
<dbReference type="EMBL" id="UXSR01005455">
    <property type="protein sequence ID" value="VDD82112.1"/>
    <property type="molecule type" value="Genomic_DNA"/>
</dbReference>
<dbReference type="OrthoDB" id="6154318at2759"/>